<evidence type="ECO:0000313" key="3">
    <source>
        <dbReference type="Proteomes" id="UP000658127"/>
    </source>
</evidence>
<comment type="caution">
    <text evidence="2">The sequence shown here is derived from an EMBL/GenBank/DDBJ whole genome shotgun (WGS) entry which is preliminary data.</text>
</comment>
<proteinExistence type="predicted"/>
<reference evidence="3" key="1">
    <citation type="journal article" date="2019" name="Int. J. Syst. Evol. Microbiol.">
        <title>The Global Catalogue of Microorganisms (GCM) 10K type strain sequencing project: providing services to taxonomists for standard genome sequencing and annotation.</title>
        <authorList>
            <consortium name="The Broad Institute Genomics Platform"/>
            <consortium name="The Broad Institute Genome Sequencing Center for Infectious Disease"/>
            <person name="Wu L."/>
            <person name="Ma J."/>
        </authorList>
    </citation>
    <scope>NUCLEOTIDE SEQUENCE [LARGE SCALE GENOMIC DNA]</scope>
    <source>
        <strain evidence="3">CGMCC 4.7329</strain>
    </source>
</reference>
<protein>
    <submittedName>
        <fullName evidence="2">Uncharacterized protein</fullName>
    </submittedName>
</protein>
<feature type="region of interest" description="Disordered" evidence="1">
    <location>
        <begin position="1"/>
        <end position="60"/>
    </location>
</feature>
<sequence length="60" mass="6600">MFRGEKKITKHSGVNYKSPGQKPIFGCFDRSGAAAIQPHPPRTHSLRGGRPATRGTQPRE</sequence>
<organism evidence="2 3">
    <name type="scientific">Nocardia rhizosphaerihabitans</name>
    <dbReference type="NCBI Taxonomy" id="1691570"/>
    <lineage>
        <taxon>Bacteria</taxon>
        <taxon>Bacillati</taxon>
        <taxon>Actinomycetota</taxon>
        <taxon>Actinomycetes</taxon>
        <taxon>Mycobacteriales</taxon>
        <taxon>Nocardiaceae</taxon>
        <taxon>Nocardia</taxon>
    </lineage>
</organism>
<evidence type="ECO:0000313" key="2">
    <source>
        <dbReference type="EMBL" id="GGN71531.1"/>
    </source>
</evidence>
<name>A0ABQ2K7H8_9NOCA</name>
<evidence type="ECO:0000256" key="1">
    <source>
        <dbReference type="SAM" id="MobiDB-lite"/>
    </source>
</evidence>
<dbReference type="EMBL" id="BMNE01000001">
    <property type="protein sequence ID" value="GGN71531.1"/>
    <property type="molecule type" value="Genomic_DNA"/>
</dbReference>
<keyword evidence="3" id="KW-1185">Reference proteome</keyword>
<dbReference type="Proteomes" id="UP000658127">
    <property type="component" value="Unassembled WGS sequence"/>
</dbReference>
<gene>
    <name evidence="2" type="ORF">GCM10011610_11860</name>
</gene>
<accession>A0ABQ2K7H8</accession>